<dbReference type="SUPFAM" id="SSF46785">
    <property type="entry name" value="Winged helix' DNA-binding domain"/>
    <property type="match status" value="1"/>
</dbReference>
<keyword evidence="3" id="KW-0804">Transcription</keyword>
<proteinExistence type="predicted"/>
<sequence>MQAFNTEDEKEVICPHLERALILIGKKWNAMIITVLLKYGSLRFKQLSKYVNPCSDRVLVERLKELESAGIVKRVTFEDSSLIEYRLTQKGEDLDKTLKSLHNWSDKWLCKE</sequence>
<evidence type="ECO:0000256" key="3">
    <source>
        <dbReference type="ARBA" id="ARBA00023163"/>
    </source>
</evidence>
<protein>
    <submittedName>
        <fullName evidence="5">MarR family transcriptional regulator</fullName>
    </submittedName>
</protein>
<evidence type="ECO:0000313" key="5">
    <source>
        <dbReference type="EMBL" id="BDR56430.1"/>
    </source>
</evidence>
<dbReference type="Pfam" id="PF01638">
    <property type="entry name" value="HxlR"/>
    <property type="match status" value="1"/>
</dbReference>
<evidence type="ECO:0000259" key="4">
    <source>
        <dbReference type="PROSITE" id="PS51118"/>
    </source>
</evidence>
<dbReference type="PROSITE" id="PS51118">
    <property type="entry name" value="HTH_HXLR"/>
    <property type="match status" value="1"/>
</dbReference>
<gene>
    <name evidence="5" type="ORF">KIMC2_09920</name>
</gene>
<keyword evidence="1" id="KW-0805">Transcription regulation</keyword>
<dbReference type="PANTHER" id="PTHR33204">
    <property type="entry name" value="TRANSCRIPTIONAL REGULATOR, MARR FAMILY"/>
    <property type="match status" value="1"/>
</dbReference>
<organism evidence="5 6">
    <name type="scientific">Xylocopilactobacillus apis</name>
    <dbReference type="NCBI Taxonomy" id="2932183"/>
    <lineage>
        <taxon>Bacteria</taxon>
        <taxon>Bacillati</taxon>
        <taxon>Bacillota</taxon>
        <taxon>Bacilli</taxon>
        <taxon>Lactobacillales</taxon>
        <taxon>Lactobacillaceae</taxon>
        <taxon>Xylocopilactobacillus</taxon>
    </lineage>
</organism>
<dbReference type="PANTHER" id="PTHR33204:SF37">
    <property type="entry name" value="HTH-TYPE TRANSCRIPTIONAL REGULATOR YODB"/>
    <property type="match status" value="1"/>
</dbReference>
<dbReference type="KEGG" id="xak:KIMC2_09920"/>
<keyword evidence="6" id="KW-1185">Reference proteome</keyword>
<evidence type="ECO:0000313" key="6">
    <source>
        <dbReference type="Proteomes" id="UP001321804"/>
    </source>
</evidence>
<dbReference type="Gene3D" id="1.10.10.10">
    <property type="entry name" value="Winged helix-like DNA-binding domain superfamily/Winged helix DNA-binding domain"/>
    <property type="match status" value="1"/>
</dbReference>
<dbReference type="InterPro" id="IPR036388">
    <property type="entry name" value="WH-like_DNA-bd_sf"/>
</dbReference>
<dbReference type="GO" id="GO:0003677">
    <property type="term" value="F:DNA binding"/>
    <property type="evidence" value="ECO:0007669"/>
    <property type="project" value="UniProtKB-KW"/>
</dbReference>
<dbReference type="InterPro" id="IPR002577">
    <property type="entry name" value="HTH_HxlR"/>
</dbReference>
<reference evidence="5 6" key="1">
    <citation type="journal article" date="2023" name="Microbiol. Spectr.">
        <title>Symbiosis of Carpenter Bees with Uncharacterized Lactic Acid Bacteria Showing NAD Auxotrophy.</title>
        <authorList>
            <person name="Kawasaki S."/>
            <person name="Ozawa K."/>
            <person name="Mori T."/>
            <person name="Yamamoto A."/>
            <person name="Ito M."/>
            <person name="Ohkuma M."/>
            <person name="Sakamoto M."/>
            <person name="Matsutani M."/>
        </authorList>
    </citation>
    <scope>NUCLEOTIDE SEQUENCE [LARGE SCALE GENOMIC DNA]</scope>
    <source>
        <strain evidence="5 6">KimC2</strain>
    </source>
</reference>
<evidence type="ECO:0000256" key="1">
    <source>
        <dbReference type="ARBA" id="ARBA00023015"/>
    </source>
</evidence>
<name>A0AAU9D9W3_9LACO</name>
<feature type="domain" description="HTH hxlR-type" evidence="4">
    <location>
        <begin position="14"/>
        <end position="112"/>
    </location>
</feature>
<keyword evidence="2" id="KW-0238">DNA-binding</keyword>
<dbReference type="EMBL" id="AP026801">
    <property type="protein sequence ID" value="BDR56430.1"/>
    <property type="molecule type" value="Genomic_DNA"/>
</dbReference>
<dbReference type="Proteomes" id="UP001321804">
    <property type="component" value="Chromosome"/>
</dbReference>
<dbReference type="AlphaFoldDB" id="A0AAU9D9W3"/>
<evidence type="ECO:0000256" key="2">
    <source>
        <dbReference type="ARBA" id="ARBA00023125"/>
    </source>
</evidence>
<accession>A0AAU9D9W3</accession>
<dbReference type="InterPro" id="IPR036390">
    <property type="entry name" value="WH_DNA-bd_sf"/>
</dbReference>